<dbReference type="InterPro" id="IPR046175">
    <property type="entry name" value="DUF6177"/>
</dbReference>
<organism evidence="1 2">
    <name type="scientific">Amycolatopsis orientalis</name>
    <name type="common">Nocardia orientalis</name>
    <dbReference type="NCBI Taxonomy" id="31958"/>
    <lineage>
        <taxon>Bacteria</taxon>
        <taxon>Bacillati</taxon>
        <taxon>Actinomycetota</taxon>
        <taxon>Actinomycetes</taxon>
        <taxon>Pseudonocardiales</taxon>
        <taxon>Pseudonocardiaceae</taxon>
        <taxon>Amycolatopsis</taxon>
    </lineage>
</organism>
<protein>
    <submittedName>
        <fullName evidence="1">Uncharacterized protein</fullName>
    </submittedName>
</protein>
<sequence length="324" mass="34244">MGEPMSTHPAADRATSEALVVEQFRDVVPASSWLVDAARTAVDTGRVLQLVTHSRGGLTYPLESLLADARAGWVVRDDFGGYRDGFLGLPLIWKDARFVPDQGATIPTPRKYSPGSGDLEVRITTSYPAGEPLRLGRSTEIAMRTLTGSGPLGWGVAEPVTEPWSASDVSAHCLLRAPRAASVIVVGEGVTGRLQVSQVDEDVVEELRLSGPAAGSVDTRRIEDLAAECAGTATRLIVAAHPGRVHGVRNSTPAPPALPYGVLFGHDLVSAFGVAHAHRTPAARVKLLGAGSRKALWCRFDGGTSAPFEQLTDILHHYGKPAGS</sequence>
<dbReference type="EMBL" id="CP016174">
    <property type="protein sequence ID" value="ANN19472.1"/>
    <property type="molecule type" value="Genomic_DNA"/>
</dbReference>
<dbReference type="Pfam" id="PF19674">
    <property type="entry name" value="DUF6177"/>
    <property type="match status" value="1"/>
</dbReference>
<reference evidence="1 2" key="1">
    <citation type="journal article" date="2015" name="Genome Announc.">
        <title>Draft Genome Sequence of Norvancomycin-Producing Strain Amycolatopsis orientalis CPCC200066.</title>
        <authorList>
            <person name="Lei X."/>
            <person name="Yuan F."/>
            <person name="Shi Y."/>
            <person name="Li X."/>
            <person name="Wang L."/>
            <person name="Hong B."/>
        </authorList>
    </citation>
    <scope>NUCLEOTIDE SEQUENCE [LARGE SCALE GENOMIC DNA]</scope>
    <source>
        <strain evidence="1 2">B-37</strain>
    </source>
</reference>
<evidence type="ECO:0000313" key="2">
    <source>
        <dbReference type="Proteomes" id="UP000093695"/>
    </source>
</evidence>
<dbReference type="STRING" id="31958.SD37_30210"/>
<accession>A0A193C4R2</accession>
<gene>
    <name evidence="1" type="ORF">SD37_30210</name>
</gene>
<dbReference type="Proteomes" id="UP000093695">
    <property type="component" value="Chromosome"/>
</dbReference>
<proteinExistence type="predicted"/>
<evidence type="ECO:0000313" key="1">
    <source>
        <dbReference type="EMBL" id="ANN19472.1"/>
    </source>
</evidence>
<name>A0A193C4R2_AMYOR</name>
<keyword evidence="2" id="KW-1185">Reference proteome</keyword>
<dbReference type="KEGG" id="aori:SD37_30210"/>
<dbReference type="eggNOG" id="COG0550">
    <property type="taxonomic scope" value="Bacteria"/>
</dbReference>
<dbReference type="AlphaFoldDB" id="A0A193C4R2"/>